<gene>
    <name evidence="1" type="ORF">LCGC14_0918380</name>
</gene>
<accession>A0A0F9RA80</accession>
<name>A0A0F9RA80_9ZZZZ</name>
<feature type="non-terminal residue" evidence="1">
    <location>
        <position position="1"/>
    </location>
</feature>
<dbReference type="AlphaFoldDB" id="A0A0F9RA80"/>
<reference evidence="1" key="1">
    <citation type="journal article" date="2015" name="Nature">
        <title>Complex archaea that bridge the gap between prokaryotes and eukaryotes.</title>
        <authorList>
            <person name="Spang A."/>
            <person name="Saw J.H."/>
            <person name="Jorgensen S.L."/>
            <person name="Zaremba-Niedzwiedzka K."/>
            <person name="Martijn J."/>
            <person name="Lind A.E."/>
            <person name="van Eijk R."/>
            <person name="Schleper C."/>
            <person name="Guy L."/>
            <person name="Ettema T.J."/>
        </authorList>
    </citation>
    <scope>NUCLEOTIDE SEQUENCE</scope>
</reference>
<evidence type="ECO:0000313" key="1">
    <source>
        <dbReference type="EMBL" id="KKN22146.1"/>
    </source>
</evidence>
<protein>
    <submittedName>
        <fullName evidence="1">Uncharacterized protein</fullName>
    </submittedName>
</protein>
<comment type="caution">
    <text evidence="1">The sequence shown here is derived from an EMBL/GenBank/DDBJ whole genome shotgun (WGS) entry which is preliminary data.</text>
</comment>
<organism evidence="1">
    <name type="scientific">marine sediment metagenome</name>
    <dbReference type="NCBI Taxonomy" id="412755"/>
    <lineage>
        <taxon>unclassified sequences</taxon>
        <taxon>metagenomes</taxon>
        <taxon>ecological metagenomes</taxon>
    </lineage>
</organism>
<dbReference type="EMBL" id="LAZR01003090">
    <property type="protein sequence ID" value="KKN22146.1"/>
    <property type="molecule type" value="Genomic_DNA"/>
</dbReference>
<sequence>IIEELSEAEMKELIEFGDPNVATVSTALLKRKLRAEGRMDEMFSYIKKGQALSVLSARGLEAQKTWLEFLTPEEKLADIKDRLGETGLTLKESQDKSLVKRFEAVDKTAEAVREIKARAVETTTEKEFKKTVKEYNKAMDKFTDAKRSAEKDITLILPKRIADMAISALQAGFLSIKSLLANPIYNVVFGTLESSSKNIALLGDAAFAKATGKDRTIFAGSLKESFKGAAQGTKGAFVSAIKGPTKKQIRGKVDTYKGLQPIRAMADIATKEFMPIDVKTGEPKLSTSFNRLIEGWTGTLSEPVFRGLVFGDMPFFESSKRNFLVTEAKKAKLVGLERQKFIEFPPERINKEAEKFARKRVFQQDSQFADVINGWIEKVGNVWGVGGVLKFTARANVPFVRTLVNAFVNVVDYVRPEIALGKFLYYSSKGNREAAFMSLGRMTTGIVLSIVASLLVGNEVYKGDEFVSQKQRKLDYATHPPGTINIKGLIRLLSGGDGSYQEGDDIFVSDQRMGALGGVLQGQDSIKNAKEARAKGFDERGIEFEEDTLSRVGMYLGSFGSLGSFALEETFVGEAANVLNIIKESDSAQGRSKFNKWLVKMWQATTSTAMPNSVAAFSKAATLDLKDPDFALKFSPLTGEEKMKIADNIFRERIFQGETLPDTVDLYGQPVARAPGGTNPFIAAIDPIGFKTVGEDAVIKQMYDLFVETGDSGVIPAIPGESFSVGGEKHLLNTAEKYLEYYATIGGEQKKMIEQLINSEYFDDLPAESKADIWIDIHKEGKERGQAIYLGQTPGGSSTLDLYQYANLTPSTSQKAYGAYMLETGQTINNDGNAPLDKYRDYVEAARLLEHGITQDEYVASTIDVFKTKGYNEKTVETKLKDMKKEGKVDNTDVREITNSLFGKTEKTDTSEVDRLIELIDGGGLTGDEITTAISKFEATNNYAADDIEALKIHYQL</sequence>
<proteinExistence type="predicted"/>